<dbReference type="PANTHER" id="PTHR47829:SF1">
    <property type="entry name" value="HAD FAMILY PHOSPHATASE"/>
    <property type="match status" value="1"/>
</dbReference>
<dbReference type="InterPro" id="IPR011009">
    <property type="entry name" value="Kinase-like_dom_sf"/>
</dbReference>
<dbReference type="Gene3D" id="3.90.1200.10">
    <property type="match status" value="1"/>
</dbReference>
<dbReference type="SUPFAM" id="SSF56112">
    <property type="entry name" value="Protein kinase-like (PK-like)"/>
    <property type="match status" value="1"/>
</dbReference>
<evidence type="ECO:0000313" key="3">
    <source>
        <dbReference type="Proteomes" id="UP000037660"/>
    </source>
</evidence>
<keyword evidence="3" id="KW-1185">Reference proteome</keyword>
<dbReference type="InterPro" id="IPR052898">
    <property type="entry name" value="ACAD10-like"/>
</dbReference>
<dbReference type="RefSeq" id="WP_054021094.1">
    <property type="nucleotide sequence ID" value="NZ_JBFBPI010000043.1"/>
</dbReference>
<dbReference type="InterPro" id="IPR002575">
    <property type="entry name" value="Aminoglycoside_PTrfase"/>
</dbReference>
<dbReference type="Pfam" id="PF01636">
    <property type="entry name" value="APH"/>
    <property type="match status" value="1"/>
</dbReference>
<sequence length="355" mass="38670">MEAAHARDWRDLVDPVRLAAWMDTQGLGAGAVRDAVLLTGGTQNVLVRFRRGERDYVLRRPSRHPRADSDRTMLREARLLEALAGRPVPHPGFVAACADTGVIGAAFYLMAPVDGFNPGAEGLPPLHAGDRAIRRRMGLAMVEAILALGAVDAEAAGLADFGRVDGYLERQVPRWRKQLAGYAACAGWPGEASLPQVEAVADWLDAHRPARFTPGLVHGDFHLSNVMFRHDGPELAAVIDWELATLGDPLLDLGWLLATWPGPDGSHHSPNRVQPWDGFVTADELVAHYAARSPRDMGRIGWYEVLACFKLGIVLEGTHARACAGLAPEETGRRLHHAAQAQLRRAVARIERGRP</sequence>
<dbReference type="Gene3D" id="3.30.200.20">
    <property type="entry name" value="Phosphorylase Kinase, domain 1"/>
    <property type="match status" value="1"/>
</dbReference>
<reference evidence="2 3" key="2">
    <citation type="journal article" date="2016" name="Science">
        <title>A bacterium that degrades and assimilates poly(ethylene terephthalate).</title>
        <authorList>
            <person name="Yoshida S."/>
            <person name="Hiraga K."/>
            <person name="Takehana T."/>
            <person name="Taniguchi I."/>
            <person name="Yamaji H."/>
            <person name="Maeda Y."/>
            <person name="Toyohara K."/>
            <person name="Miyamoto K."/>
            <person name="Kimura Y."/>
            <person name="Oda K."/>
        </authorList>
    </citation>
    <scope>NUCLEOTIDE SEQUENCE [LARGE SCALE GENOMIC DNA]</scope>
    <source>
        <strain evidence="3">NBRC 110686 / TISTR 2288 / 201-F6</strain>
    </source>
</reference>
<evidence type="ECO:0000259" key="1">
    <source>
        <dbReference type="Pfam" id="PF01636"/>
    </source>
</evidence>
<reference evidence="3" key="1">
    <citation type="submission" date="2015-07" db="EMBL/GenBank/DDBJ databases">
        <title>Discovery of a poly(ethylene terephthalate assimilation.</title>
        <authorList>
            <person name="Yoshida S."/>
            <person name="Hiraga K."/>
            <person name="Takehana T."/>
            <person name="Taniguchi I."/>
            <person name="Yamaji H."/>
            <person name="Maeda Y."/>
            <person name="Toyohara K."/>
            <person name="Miyamoto K."/>
            <person name="Kimura Y."/>
            <person name="Oda K."/>
        </authorList>
    </citation>
    <scope>NUCLEOTIDE SEQUENCE [LARGE SCALE GENOMIC DNA]</scope>
    <source>
        <strain evidence="3">NBRC 110686 / TISTR 2288 / 201-F6</strain>
    </source>
</reference>
<dbReference type="Proteomes" id="UP000037660">
    <property type="component" value="Unassembled WGS sequence"/>
</dbReference>
<dbReference type="CDD" id="cd05154">
    <property type="entry name" value="ACAD10_11_N-like"/>
    <property type="match status" value="1"/>
</dbReference>
<proteinExistence type="predicted"/>
<keyword evidence="2" id="KW-0808">Transferase</keyword>
<accession>A0A0K8P3F3</accession>
<gene>
    <name evidence="2" type="ORF">ISF6_2996</name>
</gene>
<dbReference type="GO" id="GO:0016740">
    <property type="term" value="F:transferase activity"/>
    <property type="evidence" value="ECO:0007669"/>
    <property type="project" value="UniProtKB-KW"/>
</dbReference>
<dbReference type="InterPro" id="IPR041726">
    <property type="entry name" value="ACAD10_11_N"/>
</dbReference>
<name>A0A0K8P3F3_PISS1</name>
<organism evidence="2 3">
    <name type="scientific">Piscinibacter sakaiensis</name>
    <name type="common">Ideonella sakaiensis</name>
    <dbReference type="NCBI Taxonomy" id="1547922"/>
    <lineage>
        <taxon>Bacteria</taxon>
        <taxon>Pseudomonadati</taxon>
        <taxon>Pseudomonadota</taxon>
        <taxon>Betaproteobacteria</taxon>
        <taxon>Burkholderiales</taxon>
        <taxon>Sphaerotilaceae</taxon>
        <taxon>Piscinibacter</taxon>
    </lineage>
</organism>
<dbReference type="STRING" id="1547922.ISF6_2996"/>
<evidence type="ECO:0000313" key="2">
    <source>
        <dbReference type="EMBL" id="GAP37141.1"/>
    </source>
</evidence>
<dbReference type="PANTHER" id="PTHR47829">
    <property type="entry name" value="HYDROLASE, PUTATIVE (AFU_ORTHOLOGUE AFUA_1G12880)-RELATED"/>
    <property type="match status" value="1"/>
</dbReference>
<dbReference type="EMBL" id="BBYR01000043">
    <property type="protein sequence ID" value="GAP37141.1"/>
    <property type="molecule type" value="Genomic_DNA"/>
</dbReference>
<dbReference type="OrthoDB" id="179763at2"/>
<dbReference type="AlphaFoldDB" id="A0A0K8P3F3"/>
<protein>
    <submittedName>
        <fullName evidence="2">Putative phosphotransferase</fullName>
    </submittedName>
</protein>
<feature type="domain" description="Aminoglycoside phosphotransferase" evidence="1">
    <location>
        <begin position="38"/>
        <end position="266"/>
    </location>
</feature>
<comment type="caution">
    <text evidence="2">The sequence shown here is derived from an EMBL/GenBank/DDBJ whole genome shotgun (WGS) entry which is preliminary data.</text>
</comment>